<name>A0A0K0FGZ8_STRVS</name>
<dbReference type="AlphaFoldDB" id="A0A0K0FGZ8"/>
<evidence type="ECO:0000256" key="4">
    <source>
        <dbReference type="ARBA" id="ARBA00022692"/>
    </source>
</evidence>
<evidence type="ECO:0000313" key="13">
    <source>
        <dbReference type="Proteomes" id="UP000035680"/>
    </source>
</evidence>
<organism evidence="13 14">
    <name type="scientific">Strongyloides venezuelensis</name>
    <name type="common">Threadworm</name>
    <dbReference type="NCBI Taxonomy" id="75913"/>
    <lineage>
        <taxon>Eukaryota</taxon>
        <taxon>Metazoa</taxon>
        <taxon>Ecdysozoa</taxon>
        <taxon>Nematoda</taxon>
        <taxon>Chromadorea</taxon>
        <taxon>Rhabditida</taxon>
        <taxon>Tylenchina</taxon>
        <taxon>Panagrolaimomorpha</taxon>
        <taxon>Strongyloidoidea</taxon>
        <taxon>Strongyloididae</taxon>
        <taxon>Strongyloides</taxon>
    </lineage>
</organism>
<comment type="function">
    <text evidence="10">Component of the transition zone in primary cilia. Required for ciliogenesis.</text>
</comment>
<reference evidence="13" key="1">
    <citation type="submission" date="2014-07" db="EMBL/GenBank/DDBJ databases">
        <authorList>
            <person name="Martin A.A"/>
            <person name="De Silva N."/>
        </authorList>
    </citation>
    <scope>NUCLEOTIDE SEQUENCE</scope>
</reference>
<evidence type="ECO:0000256" key="10">
    <source>
        <dbReference type="ARBA" id="ARBA00025631"/>
    </source>
</evidence>
<feature type="transmembrane region" description="Helical" evidence="12">
    <location>
        <begin position="189"/>
        <end position="210"/>
    </location>
</feature>
<evidence type="ECO:0000256" key="11">
    <source>
        <dbReference type="SAM" id="MobiDB-lite"/>
    </source>
</evidence>
<dbReference type="PANTHER" id="PTHR28388:SF1">
    <property type="entry name" value="TRANSMEMBRANE PROTEIN 237"/>
    <property type="match status" value="1"/>
</dbReference>
<dbReference type="Proteomes" id="UP000035680">
    <property type="component" value="Unassembled WGS sequence"/>
</dbReference>
<feature type="region of interest" description="Disordered" evidence="11">
    <location>
        <begin position="1"/>
        <end position="51"/>
    </location>
</feature>
<evidence type="ECO:0000256" key="6">
    <source>
        <dbReference type="ARBA" id="ARBA00022989"/>
    </source>
</evidence>
<dbReference type="WBParaSite" id="SVE_0815600.1">
    <property type="protein sequence ID" value="SVE_0815600.1"/>
    <property type="gene ID" value="SVE_0815600"/>
</dbReference>
<evidence type="ECO:0000256" key="8">
    <source>
        <dbReference type="ARBA" id="ARBA00023136"/>
    </source>
</evidence>
<evidence type="ECO:0000256" key="9">
    <source>
        <dbReference type="ARBA" id="ARBA00023273"/>
    </source>
</evidence>
<dbReference type="PANTHER" id="PTHR28388">
    <property type="entry name" value="TRANSMEMBRANE PROTEIN 237"/>
    <property type="match status" value="1"/>
</dbReference>
<keyword evidence="8 12" id="KW-0472">Membrane</keyword>
<comment type="similarity">
    <text evidence="3">Belongs to the TMEM237 family.</text>
</comment>
<proteinExistence type="inferred from homology"/>
<feature type="compositionally biased region" description="Acidic residues" evidence="11">
    <location>
        <begin position="9"/>
        <end position="21"/>
    </location>
</feature>
<keyword evidence="4 12" id="KW-0812">Transmembrane</keyword>
<feature type="transmembrane region" description="Helical" evidence="12">
    <location>
        <begin position="152"/>
        <end position="177"/>
    </location>
</feature>
<dbReference type="GO" id="GO:0016020">
    <property type="term" value="C:membrane"/>
    <property type="evidence" value="ECO:0007669"/>
    <property type="project" value="UniProtKB-SubCell"/>
</dbReference>
<keyword evidence="7" id="KW-0969">Cilium</keyword>
<keyword evidence="13" id="KW-1185">Reference proteome</keyword>
<dbReference type="Pfam" id="PF15383">
    <property type="entry name" value="TMEM237"/>
    <property type="match status" value="1"/>
</dbReference>
<dbReference type="InterPro" id="IPR029409">
    <property type="entry name" value="TMEM237"/>
</dbReference>
<feature type="transmembrane region" description="Helical" evidence="12">
    <location>
        <begin position="222"/>
        <end position="241"/>
    </location>
</feature>
<reference evidence="14" key="2">
    <citation type="submission" date="2015-08" db="UniProtKB">
        <authorList>
            <consortium name="WormBaseParasite"/>
        </authorList>
    </citation>
    <scope>IDENTIFICATION</scope>
</reference>
<evidence type="ECO:0000256" key="1">
    <source>
        <dbReference type="ARBA" id="ARBA00004138"/>
    </source>
</evidence>
<evidence type="ECO:0000256" key="5">
    <source>
        <dbReference type="ARBA" id="ARBA00022794"/>
    </source>
</evidence>
<dbReference type="GO" id="GO:0060271">
    <property type="term" value="P:cilium assembly"/>
    <property type="evidence" value="ECO:0007669"/>
    <property type="project" value="TreeGrafter"/>
</dbReference>
<sequence length="319" mass="37630">MIYPQNNEEISDSSPDDDLLETNENKKDNAFIKDLTKEDEKEEKKYEVSEEIAEKGLEKKRDFLKSRLTLRPRKSIKRIAKFKNWKNKGKENEEMEEGESSKKEYYFIQTLNSFRDISKKKFKEVNNYVNENDDSNKLENDFSFSYLVQYKFIVFVQFIQGFLTGLTTAQALSTYLFTSLETFLEGYQVIAVPANATFFILFTLSTILAFENFNKKDKKILSFIYELFTLKVDSWAIFIWMSGSIINLSQLRFDEKIAIFSVELLKNQSNLKELVTWRILGCIRATLSTIGWFLTMKQDKQQLLIPLVERNSEEERRKM</sequence>
<evidence type="ECO:0000256" key="12">
    <source>
        <dbReference type="SAM" id="Phobius"/>
    </source>
</evidence>
<dbReference type="STRING" id="75913.A0A0K0FGZ8"/>
<keyword evidence="6 12" id="KW-1133">Transmembrane helix</keyword>
<comment type="subcellular location">
    <subcellularLocation>
        <location evidence="1">Cell projection</location>
        <location evidence="1">Cilium</location>
    </subcellularLocation>
    <subcellularLocation>
        <location evidence="2">Membrane</location>
        <topology evidence="2">Multi-pass membrane protein</topology>
    </subcellularLocation>
</comment>
<evidence type="ECO:0000256" key="2">
    <source>
        <dbReference type="ARBA" id="ARBA00004141"/>
    </source>
</evidence>
<evidence type="ECO:0000256" key="3">
    <source>
        <dbReference type="ARBA" id="ARBA00008783"/>
    </source>
</evidence>
<feature type="transmembrane region" description="Helical" evidence="12">
    <location>
        <begin position="275"/>
        <end position="294"/>
    </location>
</feature>
<keyword evidence="9" id="KW-0966">Cell projection</keyword>
<protein>
    <submittedName>
        <fullName evidence="14">Transmembrane protein</fullName>
    </submittedName>
</protein>
<dbReference type="GO" id="GO:0035869">
    <property type="term" value="C:ciliary transition zone"/>
    <property type="evidence" value="ECO:0007669"/>
    <property type="project" value="TreeGrafter"/>
</dbReference>
<feature type="compositionally biased region" description="Basic and acidic residues" evidence="11">
    <location>
        <begin position="23"/>
        <end position="51"/>
    </location>
</feature>
<evidence type="ECO:0000256" key="7">
    <source>
        <dbReference type="ARBA" id="ARBA00023069"/>
    </source>
</evidence>
<evidence type="ECO:0000313" key="14">
    <source>
        <dbReference type="WBParaSite" id="SVE_0815600.1"/>
    </source>
</evidence>
<accession>A0A0K0FGZ8</accession>
<keyword evidence="5" id="KW-0970">Cilium biogenesis/degradation</keyword>